<proteinExistence type="predicted"/>
<keyword evidence="3" id="KW-1185">Reference proteome</keyword>
<dbReference type="RefSeq" id="WP_108685795.1">
    <property type="nucleotide sequence ID" value="NZ_QCYK01000001.1"/>
</dbReference>
<protein>
    <submittedName>
        <fullName evidence="2">Uncharacterized protein</fullName>
    </submittedName>
</protein>
<comment type="caution">
    <text evidence="2">The sequence shown here is derived from an EMBL/GenBank/DDBJ whole genome shotgun (WGS) entry which is preliminary data.</text>
</comment>
<keyword evidence="1" id="KW-0812">Transmembrane</keyword>
<dbReference type="Proteomes" id="UP000244450">
    <property type="component" value="Unassembled WGS sequence"/>
</dbReference>
<dbReference type="EMBL" id="QCYK01000001">
    <property type="protein sequence ID" value="PUZ29156.1"/>
    <property type="molecule type" value="Genomic_DNA"/>
</dbReference>
<name>A0A2T7BNB2_9BACT</name>
<feature type="transmembrane region" description="Helical" evidence="1">
    <location>
        <begin position="12"/>
        <end position="32"/>
    </location>
</feature>
<organism evidence="2 3">
    <name type="scientific">Chitinophaga parva</name>
    <dbReference type="NCBI Taxonomy" id="2169414"/>
    <lineage>
        <taxon>Bacteria</taxon>
        <taxon>Pseudomonadati</taxon>
        <taxon>Bacteroidota</taxon>
        <taxon>Chitinophagia</taxon>
        <taxon>Chitinophagales</taxon>
        <taxon>Chitinophagaceae</taxon>
        <taxon>Chitinophaga</taxon>
    </lineage>
</organism>
<dbReference type="AlphaFoldDB" id="A0A2T7BNB2"/>
<keyword evidence="1" id="KW-0472">Membrane</keyword>
<evidence type="ECO:0000256" key="1">
    <source>
        <dbReference type="SAM" id="Phobius"/>
    </source>
</evidence>
<gene>
    <name evidence="2" type="ORF">DCC81_06745</name>
</gene>
<feature type="transmembrane region" description="Helical" evidence="1">
    <location>
        <begin position="84"/>
        <end position="101"/>
    </location>
</feature>
<dbReference type="OrthoDB" id="678023at2"/>
<evidence type="ECO:0000313" key="3">
    <source>
        <dbReference type="Proteomes" id="UP000244450"/>
    </source>
</evidence>
<accession>A0A2T7BNB2</accession>
<feature type="transmembrane region" description="Helical" evidence="1">
    <location>
        <begin position="52"/>
        <end position="72"/>
    </location>
</feature>
<reference evidence="2 3" key="1">
    <citation type="submission" date="2018-04" db="EMBL/GenBank/DDBJ databases">
        <title>Chitinophaga fuyangensis sp. nov., isolated from soil in a chemical factory.</title>
        <authorList>
            <person name="Chen K."/>
        </authorList>
    </citation>
    <scope>NUCLEOTIDE SEQUENCE [LARGE SCALE GENOMIC DNA]</scope>
    <source>
        <strain evidence="2 3">LY-1</strain>
    </source>
</reference>
<sequence>MFKLFKQDKLALGIILGFIAPLLAFGAYYLVFSYRSHESFAEYVARFKYNRGLIPKVSALCLLANGVIFYFYTQSRKDITAKGIFLVTMLMAVSILLLKLIF</sequence>
<evidence type="ECO:0000313" key="2">
    <source>
        <dbReference type="EMBL" id="PUZ29156.1"/>
    </source>
</evidence>
<keyword evidence="1" id="KW-1133">Transmembrane helix</keyword>